<evidence type="ECO:0000313" key="5">
    <source>
        <dbReference type="Proteomes" id="UP000641025"/>
    </source>
</evidence>
<feature type="domain" description="DUF6035" evidence="2">
    <location>
        <begin position="124"/>
        <end position="302"/>
    </location>
</feature>
<dbReference type="Pfam" id="PF25169">
    <property type="entry name" value="DUF7830"/>
    <property type="match status" value="1"/>
</dbReference>
<evidence type="ECO:0000259" key="3">
    <source>
        <dbReference type="Pfam" id="PF25169"/>
    </source>
</evidence>
<protein>
    <recommendedName>
        <fullName evidence="6">Competence protein CoiA-like family protein</fullName>
    </recommendedName>
</protein>
<feature type="region of interest" description="Disordered" evidence="1">
    <location>
        <begin position="1"/>
        <end position="27"/>
    </location>
</feature>
<gene>
    <name evidence="4" type="ORF">JFN90_21800</name>
</gene>
<comment type="caution">
    <text evidence="4">The sequence shown here is derived from an EMBL/GenBank/DDBJ whole genome shotgun (WGS) entry which is preliminary data.</text>
</comment>
<keyword evidence="5" id="KW-1185">Reference proteome</keyword>
<evidence type="ECO:0008006" key="6">
    <source>
        <dbReference type="Google" id="ProtNLM"/>
    </source>
</evidence>
<name>A0ABS0YXS8_9BACT</name>
<evidence type="ECO:0000256" key="1">
    <source>
        <dbReference type="SAM" id="MobiDB-lite"/>
    </source>
</evidence>
<sequence>MEKDLEEENAVQKDNRARRKSAPKGTVIDPRIPELRVKSTGAIVDAYPLAARAYTDEDWRHKKRKELVEAIKRNSPVWACPLCDVPVKLSSSTRGNFFFRHAFKEDGRCLHKTRDALPDDVRAAKYNGAKESDAHKEMKKRLLYSLYADSSFAKDSILEERRWEGASPWEYRQPDVQAVRNNQRIAFEVQLSSTLIDEVVARREFYLRQGGILIWIFQAVEKENPRLYQGDILFNNNGNLFVVDDETVSTSMQERRLYLRNYHLIPKVTAGVNSPTWSEGELVPFDALTLDVGTQRAYGFDYESALANVMVDELEFRKETYRNTLRELWLKHDPIHYHIFHDESVKDECIKLRNNLMTVGVTLSSFSDKGSNFESMSHFIYHMLSVMSGKPVGTNLRDILGVWNNIFQNWKGYAWYFCVLASQYQMLPSLRKQDEEARAKRPTNKKGQAIKTFDEKLQVVRDGHNGDYKPSPQVASIAAFLFPDTPHFVRQAERPQKDLGR</sequence>
<evidence type="ECO:0000313" key="4">
    <source>
        <dbReference type="EMBL" id="MBJ6802774.1"/>
    </source>
</evidence>
<feature type="domain" description="DUF7830" evidence="3">
    <location>
        <begin position="56"/>
        <end position="114"/>
    </location>
</feature>
<dbReference type="EMBL" id="JAEMHK010000026">
    <property type="protein sequence ID" value="MBJ6802774.1"/>
    <property type="molecule type" value="Genomic_DNA"/>
</dbReference>
<dbReference type="RefSeq" id="WP_199397244.1">
    <property type="nucleotide sequence ID" value="NZ_JAEMHK010000026.1"/>
</dbReference>
<dbReference type="InterPro" id="IPR046099">
    <property type="entry name" value="DUF6035"/>
</dbReference>
<dbReference type="InterPro" id="IPR057152">
    <property type="entry name" value="DUF7830"/>
</dbReference>
<reference evidence="4 5" key="1">
    <citation type="submission" date="2020-12" db="EMBL/GenBank/DDBJ databases">
        <title>Geomonas sp. Red259, isolated from paddy soil.</title>
        <authorList>
            <person name="Xu Z."/>
            <person name="Zhang Z."/>
            <person name="Masuda Y."/>
            <person name="Itoh H."/>
            <person name="Senoo K."/>
        </authorList>
    </citation>
    <scope>NUCLEOTIDE SEQUENCE [LARGE SCALE GENOMIC DNA]</scope>
    <source>
        <strain evidence="4 5">Red259</strain>
    </source>
</reference>
<dbReference type="Proteomes" id="UP000641025">
    <property type="component" value="Unassembled WGS sequence"/>
</dbReference>
<evidence type="ECO:0000259" key="2">
    <source>
        <dbReference type="Pfam" id="PF19500"/>
    </source>
</evidence>
<organism evidence="4 5">
    <name type="scientific">Geomonas propionica</name>
    <dbReference type="NCBI Taxonomy" id="2798582"/>
    <lineage>
        <taxon>Bacteria</taxon>
        <taxon>Pseudomonadati</taxon>
        <taxon>Thermodesulfobacteriota</taxon>
        <taxon>Desulfuromonadia</taxon>
        <taxon>Geobacterales</taxon>
        <taxon>Geobacteraceae</taxon>
        <taxon>Geomonas</taxon>
    </lineage>
</organism>
<proteinExistence type="predicted"/>
<accession>A0ABS0YXS8</accession>
<dbReference type="Pfam" id="PF19500">
    <property type="entry name" value="DUF6035"/>
    <property type="match status" value="1"/>
</dbReference>